<dbReference type="AlphaFoldDB" id="A0A4V6I947"/>
<proteinExistence type="predicted"/>
<protein>
    <submittedName>
        <fullName evidence="2">Uncharacterized protein</fullName>
    </submittedName>
</protein>
<keyword evidence="3" id="KW-1185">Reference proteome</keyword>
<evidence type="ECO:0000313" key="2">
    <source>
        <dbReference type="EMBL" id="TMS40003.1"/>
    </source>
</evidence>
<reference evidence="2 3" key="2">
    <citation type="journal article" date="2019" name="G3 (Bethesda)">
        <title>Hybrid Assembly of the Genome of the Entomopathogenic Nematode Steinernema carpocapsae Identifies the X-Chromosome.</title>
        <authorList>
            <person name="Serra L."/>
            <person name="Macchietto M."/>
            <person name="Macias-Munoz A."/>
            <person name="McGill C.J."/>
            <person name="Rodriguez I.M."/>
            <person name="Rodriguez B."/>
            <person name="Murad R."/>
            <person name="Mortazavi A."/>
        </authorList>
    </citation>
    <scope>NUCLEOTIDE SEQUENCE [LARGE SCALE GENOMIC DNA]</scope>
    <source>
        <strain evidence="2 3">ALL</strain>
    </source>
</reference>
<evidence type="ECO:0000313" key="3">
    <source>
        <dbReference type="Proteomes" id="UP000298663"/>
    </source>
</evidence>
<name>A0A4V6I947_STECR</name>
<accession>A0A4V6I947</accession>
<feature type="compositionally biased region" description="Basic and acidic residues" evidence="1">
    <location>
        <begin position="1"/>
        <end position="22"/>
    </location>
</feature>
<feature type="compositionally biased region" description="Basic residues" evidence="1">
    <location>
        <begin position="35"/>
        <end position="46"/>
    </location>
</feature>
<evidence type="ECO:0000256" key="1">
    <source>
        <dbReference type="SAM" id="MobiDB-lite"/>
    </source>
</evidence>
<organism evidence="2 3">
    <name type="scientific">Steinernema carpocapsae</name>
    <name type="common">Entomopathogenic nematode</name>
    <dbReference type="NCBI Taxonomy" id="34508"/>
    <lineage>
        <taxon>Eukaryota</taxon>
        <taxon>Metazoa</taxon>
        <taxon>Ecdysozoa</taxon>
        <taxon>Nematoda</taxon>
        <taxon>Chromadorea</taxon>
        <taxon>Rhabditida</taxon>
        <taxon>Tylenchina</taxon>
        <taxon>Panagrolaimomorpha</taxon>
        <taxon>Strongyloidoidea</taxon>
        <taxon>Steinernematidae</taxon>
        <taxon>Steinernema</taxon>
    </lineage>
</organism>
<dbReference type="EMBL" id="CM016762">
    <property type="protein sequence ID" value="TMS40003.1"/>
    <property type="molecule type" value="Genomic_DNA"/>
</dbReference>
<sequence>MKFCLKSEKPASREKKMLKLQETKTPMKRQERRALPKRQKMYHRRPTQAVMIARRRATTRTLPRGLRIKGERLQKLLPRAEDSVDPLRTSPDLRVELARRKECRIQKPKTATDRTINARNSQFRASVGKLN</sequence>
<reference evidence="2 3" key="1">
    <citation type="journal article" date="2015" name="Genome Biol.">
        <title>Comparative genomics of Steinernema reveals deeply conserved gene regulatory networks.</title>
        <authorList>
            <person name="Dillman A.R."/>
            <person name="Macchietto M."/>
            <person name="Porter C.F."/>
            <person name="Rogers A."/>
            <person name="Williams B."/>
            <person name="Antoshechkin I."/>
            <person name="Lee M.M."/>
            <person name="Goodwin Z."/>
            <person name="Lu X."/>
            <person name="Lewis E.E."/>
            <person name="Goodrich-Blair H."/>
            <person name="Stock S.P."/>
            <person name="Adams B.J."/>
            <person name="Sternberg P.W."/>
            <person name="Mortazavi A."/>
        </authorList>
    </citation>
    <scope>NUCLEOTIDE SEQUENCE [LARGE SCALE GENOMIC DNA]</scope>
    <source>
        <strain evidence="2 3">ALL</strain>
    </source>
</reference>
<feature type="region of interest" description="Disordered" evidence="1">
    <location>
        <begin position="1"/>
        <end position="47"/>
    </location>
</feature>
<dbReference type="Proteomes" id="UP000298663">
    <property type="component" value="Chromosome X"/>
</dbReference>
<gene>
    <name evidence="2" type="ORF">L596_006446</name>
</gene>